<reference evidence="5" key="3">
    <citation type="submission" date="2025-09" db="UniProtKB">
        <authorList>
            <consortium name="Ensembl"/>
        </authorList>
    </citation>
    <scope>IDENTIFICATION</scope>
</reference>
<dbReference type="GO" id="GO:0048306">
    <property type="term" value="F:calcium-dependent protein binding"/>
    <property type="evidence" value="ECO:0007669"/>
    <property type="project" value="TreeGrafter"/>
</dbReference>
<organism evidence="5 6">
    <name type="scientific">Salarias fasciatus</name>
    <name type="common">Jewelled blenny</name>
    <name type="synonym">Blennius fasciatus</name>
    <dbReference type="NCBI Taxonomy" id="181472"/>
    <lineage>
        <taxon>Eukaryota</taxon>
        <taxon>Metazoa</taxon>
        <taxon>Chordata</taxon>
        <taxon>Craniata</taxon>
        <taxon>Vertebrata</taxon>
        <taxon>Euteleostomi</taxon>
        <taxon>Actinopterygii</taxon>
        <taxon>Neopterygii</taxon>
        <taxon>Teleostei</taxon>
        <taxon>Neoteleostei</taxon>
        <taxon>Acanthomorphata</taxon>
        <taxon>Ovalentaria</taxon>
        <taxon>Blenniimorphae</taxon>
        <taxon>Blenniiformes</taxon>
        <taxon>Blennioidei</taxon>
        <taxon>Blenniidae</taxon>
        <taxon>Salariinae</taxon>
        <taxon>Salarias</taxon>
    </lineage>
</organism>
<dbReference type="Gene3D" id="1.10.238.10">
    <property type="entry name" value="EF-hand"/>
    <property type="match status" value="1"/>
</dbReference>
<evidence type="ECO:0000259" key="4">
    <source>
        <dbReference type="PROSITE" id="PS50222"/>
    </source>
</evidence>
<keyword evidence="2" id="KW-0106">Calcium</keyword>
<accession>A0A672FCJ4</accession>
<dbReference type="SMART" id="SM01394">
    <property type="entry name" value="S_100"/>
    <property type="match status" value="1"/>
</dbReference>
<evidence type="ECO:0000313" key="6">
    <source>
        <dbReference type="Proteomes" id="UP000472267"/>
    </source>
</evidence>
<dbReference type="Ensembl" id="ENSSFAT00005002101.1">
    <property type="protein sequence ID" value="ENSSFAP00005001990.1"/>
    <property type="gene ID" value="ENSSFAG00005001323.1"/>
</dbReference>
<reference evidence="5" key="2">
    <citation type="submission" date="2025-08" db="UniProtKB">
        <authorList>
            <consortium name="Ensembl"/>
        </authorList>
    </citation>
    <scope>IDENTIFICATION</scope>
</reference>
<dbReference type="Pfam" id="PF01023">
    <property type="entry name" value="S_100"/>
    <property type="match status" value="1"/>
</dbReference>
<dbReference type="InterPro" id="IPR011992">
    <property type="entry name" value="EF-hand-dom_pair"/>
</dbReference>
<dbReference type="OMA" id="YYHKKIG"/>
<dbReference type="CDD" id="cd00213">
    <property type="entry name" value="S-100"/>
    <property type="match status" value="1"/>
</dbReference>
<dbReference type="PROSITE" id="PS50222">
    <property type="entry name" value="EF_HAND_2"/>
    <property type="match status" value="1"/>
</dbReference>
<evidence type="ECO:0000256" key="3">
    <source>
        <dbReference type="SAM" id="MobiDB-lite"/>
    </source>
</evidence>
<dbReference type="GO" id="GO:0005509">
    <property type="term" value="F:calcium ion binding"/>
    <property type="evidence" value="ECO:0007669"/>
    <property type="project" value="InterPro"/>
</dbReference>
<reference evidence="5" key="1">
    <citation type="submission" date="2019-06" db="EMBL/GenBank/DDBJ databases">
        <authorList>
            <consortium name="Wellcome Sanger Institute Data Sharing"/>
        </authorList>
    </citation>
    <scope>NUCLEOTIDE SEQUENCE [LARGE SCALE GENOMIC DNA]</scope>
</reference>
<dbReference type="AlphaFoldDB" id="A0A672FCJ4"/>
<feature type="domain" description="EF-hand" evidence="4">
    <location>
        <begin position="50"/>
        <end position="85"/>
    </location>
</feature>
<dbReference type="OrthoDB" id="26525at2759"/>
<dbReference type="PROSITE" id="PS00018">
    <property type="entry name" value="EF_HAND_1"/>
    <property type="match status" value="1"/>
</dbReference>
<keyword evidence="1" id="KW-0479">Metal-binding</keyword>
<feature type="region of interest" description="Disordered" evidence="3">
    <location>
        <begin position="88"/>
        <end position="112"/>
    </location>
</feature>
<feature type="compositionally biased region" description="Basic and acidic residues" evidence="3">
    <location>
        <begin position="92"/>
        <end position="104"/>
    </location>
</feature>
<protein>
    <submittedName>
        <fullName evidence="5">Protein S100-G-like</fullName>
    </submittedName>
</protein>
<sequence>MARLDQVITNVVDIFLEYADDGGKKHRLNKDELIRVLETEIQSPELKGAINADDIEEAMKLMDKNQDGEVTFHEFCRCISNLAKSYYNKKTGRGDKKGKNKEQEAEPETTNP</sequence>
<dbReference type="InterPro" id="IPR034325">
    <property type="entry name" value="S-100_dom"/>
</dbReference>
<dbReference type="Pfam" id="PF00036">
    <property type="entry name" value="EF-hand_1"/>
    <property type="match status" value="1"/>
</dbReference>
<keyword evidence="6" id="KW-1185">Reference proteome</keyword>
<name>A0A672FCJ4_SALFA</name>
<dbReference type="InParanoid" id="A0A672FCJ4"/>
<evidence type="ECO:0000256" key="1">
    <source>
        <dbReference type="ARBA" id="ARBA00022723"/>
    </source>
</evidence>
<dbReference type="InterPro" id="IPR002048">
    <property type="entry name" value="EF_hand_dom"/>
</dbReference>
<dbReference type="InterPro" id="IPR013787">
    <property type="entry name" value="S100_Ca-bd_sub"/>
</dbReference>
<dbReference type="GO" id="GO:0046914">
    <property type="term" value="F:transition metal ion binding"/>
    <property type="evidence" value="ECO:0007669"/>
    <property type="project" value="InterPro"/>
</dbReference>
<dbReference type="FunCoup" id="A0A672FCJ4">
    <property type="interactions" value="2"/>
</dbReference>
<dbReference type="PANTHER" id="PTHR11639:SF126">
    <property type="entry name" value="S100 CALCIUM-BINDING PROTEIN W"/>
    <property type="match status" value="1"/>
</dbReference>
<dbReference type="GO" id="GO:0048471">
    <property type="term" value="C:perinuclear region of cytoplasm"/>
    <property type="evidence" value="ECO:0007669"/>
    <property type="project" value="TreeGrafter"/>
</dbReference>
<dbReference type="GO" id="GO:0005615">
    <property type="term" value="C:extracellular space"/>
    <property type="evidence" value="ECO:0007669"/>
    <property type="project" value="TreeGrafter"/>
</dbReference>
<evidence type="ECO:0000313" key="5">
    <source>
        <dbReference type="Ensembl" id="ENSSFAP00005001990.1"/>
    </source>
</evidence>
<dbReference type="Proteomes" id="UP000472267">
    <property type="component" value="Chromosome 11"/>
</dbReference>
<evidence type="ECO:0000256" key="2">
    <source>
        <dbReference type="ARBA" id="ARBA00022837"/>
    </source>
</evidence>
<dbReference type="SUPFAM" id="SSF47473">
    <property type="entry name" value="EF-hand"/>
    <property type="match status" value="1"/>
</dbReference>
<dbReference type="SMART" id="SM00054">
    <property type="entry name" value="EFh"/>
    <property type="match status" value="1"/>
</dbReference>
<gene>
    <name evidence="5" type="primary">s100w</name>
</gene>
<proteinExistence type="predicted"/>
<dbReference type="InterPro" id="IPR018247">
    <property type="entry name" value="EF_Hand_1_Ca_BS"/>
</dbReference>
<dbReference type="PANTHER" id="PTHR11639">
    <property type="entry name" value="S100 CALCIUM-BINDING PROTEIN"/>
    <property type="match status" value="1"/>
</dbReference>